<feature type="signal peptide" evidence="1">
    <location>
        <begin position="1"/>
        <end position="20"/>
    </location>
</feature>
<accession>A0A246K0A8</accession>
<proteinExistence type="predicted"/>
<comment type="caution">
    <text evidence="2">The sequence shown here is derived from an EMBL/GenBank/DDBJ whole genome shotgun (WGS) entry which is preliminary data.</text>
</comment>
<dbReference type="AlphaFoldDB" id="A0A246K0A8"/>
<name>A0A246K0A8_9SPHN</name>
<dbReference type="RefSeq" id="WP_088439516.1">
    <property type="nucleotide sequence ID" value="NZ_BMMC01000024.1"/>
</dbReference>
<gene>
    <name evidence="2" type="ORF">CDQ92_01720</name>
</gene>
<protein>
    <submittedName>
        <fullName evidence="2">Uncharacterized protein</fullName>
    </submittedName>
</protein>
<keyword evidence="1" id="KW-0732">Signal</keyword>
<dbReference type="Proteomes" id="UP000197361">
    <property type="component" value="Unassembled WGS sequence"/>
</dbReference>
<dbReference type="EMBL" id="NISK01000001">
    <property type="protein sequence ID" value="OWQ98930.1"/>
    <property type="molecule type" value="Genomic_DNA"/>
</dbReference>
<organism evidence="2 3">
    <name type="scientific">Sphingopyxis bauzanensis</name>
    <dbReference type="NCBI Taxonomy" id="651663"/>
    <lineage>
        <taxon>Bacteria</taxon>
        <taxon>Pseudomonadati</taxon>
        <taxon>Pseudomonadota</taxon>
        <taxon>Alphaproteobacteria</taxon>
        <taxon>Sphingomonadales</taxon>
        <taxon>Sphingomonadaceae</taxon>
        <taxon>Sphingopyxis</taxon>
    </lineage>
</organism>
<dbReference type="OrthoDB" id="7448657at2"/>
<feature type="chain" id="PRO_5013281211" evidence="1">
    <location>
        <begin position="21"/>
        <end position="195"/>
    </location>
</feature>
<evidence type="ECO:0000256" key="1">
    <source>
        <dbReference type="SAM" id="SignalP"/>
    </source>
</evidence>
<sequence>MRAFLISSALVAALATPALATEADAPASLLAVETEAPAPRAPLVPLAADSVWTPRFAAAADDLVAALRSRDEARWAPLLGGQWLAADDRARVAGLLRDDNSPFRHALFSKGFTHRAILGWSAPVSLNAAERAAIEAGQEAEALVCWSAGGAGGQWPTTAADADNRADRPYACARIAYSIRDDTPTWRAFIEQPSA</sequence>
<reference evidence="2 3" key="1">
    <citation type="journal article" date="2010" name="Int. J. Syst. Evol. Microbiol.">
        <title>Sphingopyxis bauzanensis sp. nov., a psychrophilic bacterium isolated from soil.</title>
        <authorList>
            <person name="Zhang D.C."/>
            <person name="Liu H.C."/>
            <person name="Xin Y.H."/>
            <person name="Zhou Y.G."/>
            <person name="Schinner F."/>
            <person name="Margesin R."/>
        </authorList>
    </citation>
    <scope>NUCLEOTIDE SEQUENCE [LARGE SCALE GENOMIC DNA]</scope>
    <source>
        <strain evidence="2 3">DSM 22271</strain>
    </source>
</reference>
<evidence type="ECO:0000313" key="3">
    <source>
        <dbReference type="Proteomes" id="UP000197361"/>
    </source>
</evidence>
<evidence type="ECO:0000313" key="2">
    <source>
        <dbReference type="EMBL" id="OWQ98930.1"/>
    </source>
</evidence>
<keyword evidence="3" id="KW-1185">Reference proteome</keyword>